<dbReference type="EMBL" id="KN880957">
    <property type="protein sequence ID" value="KIY61388.1"/>
    <property type="molecule type" value="Genomic_DNA"/>
</dbReference>
<feature type="compositionally biased region" description="Pro residues" evidence="1">
    <location>
        <begin position="135"/>
        <end position="145"/>
    </location>
</feature>
<name>A0A0D7ASP7_9AGAR</name>
<sequence length="328" mass="36834">MHVLEKRRHARALNNDLRLWCQIIGPFFPVMYNEILDQLEPWMMEIPLECPLDMTAAEFKKAVKYNRKVAKRQKAWEKTGGPALRHLVEVVARFKAYEAAEEQSAHDSGLNIVMETLQGGSFHGLSTSFSGSAPTAPPHAAPTAPPHTATAPVHTVTAPRTATAPHTATSPPHTSAPHGNEDLEDRMALPSLSLLALGSVHGHVPREFLEERRHARTLNDDLRMLFDIVKPYYPSMEAELQPWMHDIPLECPPTMTKAAFEEVVLFNRRVAERQAAWYEKKGQALCGLVQLVRRHEMVPADAREATPSAPDVVDSNVRERPTKRPKRR</sequence>
<evidence type="ECO:0000313" key="2">
    <source>
        <dbReference type="EMBL" id="KIY61388.1"/>
    </source>
</evidence>
<feature type="region of interest" description="Disordered" evidence="1">
    <location>
        <begin position="125"/>
        <end position="183"/>
    </location>
</feature>
<dbReference type="Proteomes" id="UP000054007">
    <property type="component" value="Unassembled WGS sequence"/>
</dbReference>
<protein>
    <submittedName>
        <fullName evidence="2">Uncharacterized protein</fullName>
    </submittedName>
</protein>
<evidence type="ECO:0000313" key="3">
    <source>
        <dbReference type="Proteomes" id="UP000054007"/>
    </source>
</evidence>
<organism evidence="2 3">
    <name type="scientific">Cylindrobasidium torrendii FP15055 ss-10</name>
    <dbReference type="NCBI Taxonomy" id="1314674"/>
    <lineage>
        <taxon>Eukaryota</taxon>
        <taxon>Fungi</taxon>
        <taxon>Dikarya</taxon>
        <taxon>Basidiomycota</taxon>
        <taxon>Agaricomycotina</taxon>
        <taxon>Agaricomycetes</taxon>
        <taxon>Agaricomycetidae</taxon>
        <taxon>Agaricales</taxon>
        <taxon>Marasmiineae</taxon>
        <taxon>Physalacriaceae</taxon>
        <taxon>Cylindrobasidium</taxon>
    </lineage>
</organism>
<evidence type="ECO:0000256" key="1">
    <source>
        <dbReference type="SAM" id="MobiDB-lite"/>
    </source>
</evidence>
<reference evidence="2 3" key="1">
    <citation type="journal article" date="2015" name="Fungal Genet. Biol.">
        <title>Evolution of novel wood decay mechanisms in Agaricales revealed by the genome sequences of Fistulina hepatica and Cylindrobasidium torrendii.</title>
        <authorList>
            <person name="Floudas D."/>
            <person name="Held B.W."/>
            <person name="Riley R."/>
            <person name="Nagy L.G."/>
            <person name="Koehler G."/>
            <person name="Ransdell A.S."/>
            <person name="Younus H."/>
            <person name="Chow J."/>
            <person name="Chiniquy J."/>
            <person name="Lipzen A."/>
            <person name="Tritt A."/>
            <person name="Sun H."/>
            <person name="Haridas S."/>
            <person name="LaButti K."/>
            <person name="Ohm R.A."/>
            <person name="Kues U."/>
            <person name="Blanchette R.A."/>
            <person name="Grigoriev I.V."/>
            <person name="Minto R.E."/>
            <person name="Hibbett D.S."/>
        </authorList>
    </citation>
    <scope>NUCLEOTIDE SEQUENCE [LARGE SCALE GENOMIC DNA]</scope>
    <source>
        <strain evidence="2 3">FP15055 ss-10</strain>
    </source>
</reference>
<keyword evidence="3" id="KW-1185">Reference proteome</keyword>
<dbReference type="AlphaFoldDB" id="A0A0D7ASP7"/>
<accession>A0A0D7ASP7</accession>
<proteinExistence type="predicted"/>
<feature type="region of interest" description="Disordered" evidence="1">
    <location>
        <begin position="300"/>
        <end position="328"/>
    </location>
</feature>
<gene>
    <name evidence="2" type="ORF">CYLTODRAFT_459900</name>
</gene>
<feature type="compositionally biased region" description="Low complexity" evidence="1">
    <location>
        <begin position="146"/>
        <end position="178"/>
    </location>
</feature>